<dbReference type="InterPro" id="IPR051198">
    <property type="entry name" value="BchE-like"/>
</dbReference>
<dbReference type="SFLD" id="SFLDG01082">
    <property type="entry name" value="B12-binding_domain_containing"/>
    <property type="match status" value="1"/>
</dbReference>
<feature type="domain" description="Radical SAM core" evidence="7">
    <location>
        <begin position="161"/>
        <end position="386"/>
    </location>
</feature>
<keyword evidence="3" id="KW-0479">Metal-binding</keyword>
<keyword evidence="4" id="KW-0408">Iron</keyword>
<feature type="domain" description="B12-binding" evidence="6">
    <location>
        <begin position="1"/>
        <end position="140"/>
    </location>
</feature>
<dbReference type="InterPro" id="IPR007197">
    <property type="entry name" value="rSAM"/>
</dbReference>
<dbReference type="InterPro" id="IPR025274">
    <property type="entry name" value="DUF4070"/>
</dbReference>
<evidence type="ECO:0000313" key="8">
    <source>
        <dbReference type="EMBL" id="XBH03228.1"/>
    </source>
</evidence>
<dbReference type="Gene3D" id="3.80.30.20">
    <property type="entry name" value="tm_1862 like domain"/>
    <property type="match status" value="1"/>
</dbReference>
<accession>A0AAU7CDP4</accession>
<dbReference type="GO" id="GO:0003824">
    <property type="term" value="F:catalytic activity"/>
    <property type="evidence" value="ECO:0007669"/>
    <property type="project" value="InterPro"/>
</dbReference>
<reference evidence="8" key="1">
    <citation type="submission" date="2024-05" db="EMBL/GenBank/DDBJ databases">
        <title>Planctomycetes of the genus Singulisphaera possess chitinolytic capabilities.</title>
        <authorList>
            <person name="Ivanova A."/>
        </authorList>
    </citation>
    <scope>NUCLEOTIDE SEQUENCE</scope>
    <source>
        <strain evidence="8">Ch08T</strain>
    </source>
</reference>
<dbReference type="SFLD" id="SFLDF00303">
    <property type="entry name" value="hopanoid_C2-methyltransferase"/>
    <property type="match status" value="1"/>
</dbReference>
<evidence type="ECO:0000256" key="4">
    <source>
        <dbReference type="ARBA" id="ARBA00023004"/>
    </source>
</evidence>
<evidence type="ECO:0000256" key="5">
    <source>
        <dbReference type="ARBA" id="ARBA00023014"/>
    </source>
</evidence>
<evidence type="ECO:0000256" key="3">
    <source>
        <dbReference type="ARBA" id="ARBA00022723"/>
    </source>
</evidence>
<evidence type="ECO:0000256" key="1">
    <source>
        <dbReference type="ARBA" id="ARBA00001966"/>
    </source>
</evidence>
<dbReference type="Pfam" id="PF04055">
    <property type="entry name" value="Radical_SAM"/>
    <property type="match status" value="1"/>
</dbReference>
<comment type="cofactor">
    <cofactor evidence="1">
        <name>[4Fe-4S] cluster</name>
        <dbReference type="ChEBI" id="CHEBI:49883"/>
    </cofactor>
</comment>
<dbReference type="EMBL" id="CP155447">
    <property type="protein sequence ID" value="XBH03228.1"/>
    <property type="molecule type" value="Genomic_DNA"/>
</dbReference>
<dbReference type="Pfam" id="PF13282">
    <property type="entry name" value="DUF4070"/>
    <property type="match status" value="1"/>
</dbReference>
<dbReference type="PANTHER" id="PTHR43409:SF3">
    <property type="entry name" value="HYPOTHETICAL METHYLTRANSFERASE"/>
    <property type="match status" value="1"/>
</dbReference>
<dbReference type="InterPro" id="IPR034530">
    <property type="entry name" value="HpnP-like"/>
</dbReference>
<dbReference type="PROSITE" id="PS51332">
    <property type="entry name" value="B12_BINDING"/>
    <property type="match status" value="1"/>
</dbReference>
<dbReference type="InterPro" id="IPR023404">
    <property type="entry name" value="rSAM_horseshoe"/>
</dbReference>
<dbReference type="InterPro" id="IPR058240">
    <property type="entry name" value="rSAM_sf"/>
</dbReference>
<dbReference type="InterPro" id="IPR006158">
    <property type="entry name" value="Cobalamin-bd"/>
</dbReference>
<dbReference type="SMART" id="SM00729">
    <property type="entry name" value="Elp3"/>
    <property type="match status" value="1"/>
</dbReference>
<protein>
    <submittedName>
        <fullName evidence="8">Radical SAM protein</fullName>
    </submittedName>
</protein>
<keyword evidence="5" id="KW-0411">Iron-sulfur</keyword>
<dbReference type="RefSeq" id="WP_406695962.1">
    <property type="nucleotide sequence ID" value="NZ_CP155447.1"/>
</dbReference>
<dbReference type="InterPro" id="IPR034466">
    <property type="entry name" value="Methyltransferase_Class_B"/>
</dbReference>
<dbReference type="GO" id="GO:0051539">
    <property type="term" value="F:4 iron, 4 sulfur cluster binding"/>
    <property type="evidence" value="ECO:0007669"/>
    <property type="project" value="UniProtKB-KW"/>
</dbReference>
<keyword evidence="2" id="KW-0949">S-adenosyl-L-methionine</keyword>
<dbReference type="Gene3D" id="3.40.50.280">
    <property type="entry name" value="Cobalamin-binding domain"/>
    <property type="match status" value="1"/>
</dbReference>
<dbReference type="GO" id="GO:0005829">
    <property type="term" value="C:cytosol"/>
    <property type="evidence" value="ECO:0007669"/>
    <property type="project" value="TreeGrafter"/>
</dbReference>
<gene>
    <name evidence="8" type="ORF">V5E97_33715</name>
</gene>
<proteinExistence type="predicted"/>
<dbReference type="SUPFAM" id="SSF102114">
    <property type="entry name" value="Radical SAM enzymes"/>
    <property type="match status" value="1"/>
</dbReference>
<dbReference type="SFLD" id="SFLDS00029">
    <property type="entry name" value="Radical_SAM"/>
    <property type="match status" value="1"/>
</dbReference>
<evidence type="ECO:0000256" key="2">
    <source>
        <dbReference type="ARBA" id="ARBA00022691"/>
    </source>
</evidence>
<evidence type="ECO:0000259" key="7">
    <source>
        <dbReference type="PROSITE" id="PS51918"/>
    </source>
</evidence>
<organism evidence="8">
    <name type="scientific">Singulisphaera sp. Ch08</name>
    <dbReference type="NCBI Taxonomy" id="3120278"/>
    <lineage>
        <taxon>Bacteria</taxon>
        <taxon>Pseudomonadati</taxon>
        <taxon>Planctomycetota</taxon>
        <taxon>Planctomycetia</taxon>
        <taxon>Isosphaerales</taxon>
        <taxon>Isosphaeraceae</taxon>
        <taxon>Singulisphaera</taxon>
    </lineage>
</organism>
<sequence length="520" mass="60092">MADIVLISPRFNVSYWGLEHALPLIGKKANMPVACLPLLAALTPPEHSITLIDENIEEIDFERCAQADIVGITGMIVQRRRMREILEELKRRGRFVVVGGPWATVKEHDFESLADVIFVGEAEQTWPMFLLDWKKGEHRARYEQADKTDMTTVPTPRFDLLKMRQYAFGSLQFSRGCPFQCEFCDIIVTFGRKPRIKSTDQVIAELNALREQGIRMAFIVDDNLIGNKKAIKEVLREVIHWQERHGYKMTFFTEASIDLADDPELLCLLDEANIASVFIGIESPNEAALRETKKFQNVRAGGTLIEKVHRIQDAGIEVWCGMIMGFDHDDETIFDAQLEFIADARIIQVMAGMLFAIPKTPLYDRLVAEERLDHAEEPEFGTNVIPLQLDRMQLRDGYLRVLSELNEADAYFDRLEDLYLKARLRYSRAANRYWRRRPLSWVQAKGLFLIQAIGLLTRLVIVVPEPALRREYLRRVWRLLKVRRDPEVLWIYVLKCAMHYHAHTMARQMTEGVSPVVNSY</sequence>
<dbReference type="CDD" id="cd01335">
    <property type="entry name" value="Radical_SAM"/>
    <property type="match status" value="1"/>
</dbReference>
<dbReference type="GO" id="GO:0031419">
    <property type="term" value="F:cobalamin binding"/>
    <property type="evidence" value="ECO:0007669"/>
    <property type="project" value="InterPro"/>
</dbReference>
<dbReference type="SFLD" id="SFLDG01123">
    <property type="entry name" value="methyltransferase_(Class_B)"/>
    <property type="match status" value="1"/>
</dbReference>
<dbReference type="PROSITE" id="PS51918">
    <property type="entry name" value="RADICAL_SAM"/>
    <property type="match status" value="1"/>
</dbReference>
<dbReference type="PANTHER" id="PTHR43409">
    <property type="entry name" value="ANAEROBIC MAGNESIUM-PROTOPORPHYRIN IX MONOMETHYL ESTER CYCLASE-RELATED"/>
    <property type="match status" value="1"/>
</dbReference>
<dbReference type="AlphaFoldDB" id="A0AAU7CDP4"/>
<dbReference type="Pfam" id="PF02310">
    <property type="entry name" value="B12-binding"/>
    <property type="match status" value="1"/>
</dbReference>
<name>A0AAU7CDP4_9BACT</name>
<dbReference type="GO" id="GO:0046872">
    <property type="term" value="F:metal ion binding"/>
    <property type="evidence" value="ECO:0007669"/>
    <property type="project" value="UniProtKB-KW"/>
</dbReference>
<dbReference type="InterPro" id="IPR006638">
    <property type="entry name" value="Elp3/MiaA/NifB-like_rSAM"/>
</dbReference>
<evidence type="ECO:0000259" key="6">
    <source>
        <dbReference type="PROSITE" id="PS51332"/>
    </source>
</evidence>